<dbReference type="AlphaFoldDB" id="A0A2S4M6X2"/>
<name>A0A2S4M6X2_9HYPH</name>
<sequence>MQLTSASPPALGIAHFTTIDAAPLDFVALAAKIGYATVGLRLHPAFPGAPFYEIRPGSALMASMRALLANTGLRVHDIEFVVIDGSFSPAGLAQVLESAAELGAKRLSVCGDDPEHGRLVANFAALCDLAAGFGLGVDLENMPWRHVASIQDAVRVVLEAERANGGVLVDALHLARGGGSPADLRDMPRQLIRSAQLCDAAAGRPASVEAIIQEARGGRLLPGQGVLPLQTLLAELPADAVLSVEVPNHGAPAQEHAQAVFDAAMTVMAVRDLPGSA</sequence>
<dbReference type="Gene3D" id="3.20.20.150">
    <property type="entry name" value="Divalent-metal-dependent TIM barrel enzymes"/>
    <property type="match status" value="1"/>
</dbReference>
<feature type="domain" description="Xylose isomerase-like TIM barrel" evidence="1">
    <location>
        <begin position="27"/>
        <end position="256"/>
    </location>
</feature>
<dbReference type="SUPFAM" id="SSF51658">
    <property type="entry name" value="Xylose isomerase-like"/>
    <property type="match status" value="1"/>
</dbReference>
<evidence type="ECO:0000313" key="3">
    <source>
        <dbReference type="Proteomes" id="UP000236919"/>
    </source>
</evidence>
<keyword evidence="2" id="KW-0413">Isomerase</keyword>
<dbReference type="GO" id="GO:0016853">
    <property type="term" value="F:isomerase activity"/>
    <property type="evidence" value="ECO:0007669"/>
    <property type="project" value="UniProtKB-KW"/>
</dbReference>
<proteinExistence type="predicted"/>
<dbReference type="RefSeq" id="WP_103719154.1">
    <property type="nucleotide sequence ID" value="NZ_PQFZ01000009.1"/>
</dbReference>
<comment type="caution">
    <text evidence="2">The sequence shown here is derived from an EMBL/GenBank/DDBJ whole genome shotgun (WGS) entry which is preliminary data.</text>
</comment>
<dbReference type="PANTHER" id="PTHR12110">
    <property type="entry name" value="HYDROXYPYRUVATE ISOMERASE"/>
    <property type="match status" value="1"/>
</dbReference>
<reference evidence="2 3" key="1">
    <citation type="submission" date="2018-01" db="EMBL/GenBank/DDBJ databases">
        <title>Genomic Encyclopedia of Type Strains, Phase III (KMG-III): the genomes of soil and plant-associated and newly described type strains.</title>
        <authorList>
            <person name="Whitman W."/>
        </authorList>
    </citation>
    <scope>NUCLEOTIDE SEQUENCE [LARGE SCALE GENOMIC DNA]</scope>
    <source>
        <strain evidence="2 3">1131</strain>
    </source>
</reference>
<dbReference type="Pfam" id="PF01261">
    <property type="entry name" value="AP_endonuc_2"/>
    <property type="match status" value="1"/>
</dbReference>
<dbReference type="InterPro" id="IPR036237">
    <property type="entry name" value="Xyl_isomerase-like_sf"/>
</dbReference>
<dbReference type="PANTHER" id="PTHR12110:SF48">
    <property type="entry name" value="BLL3656 PROTEIN"/>
    <property type="match status" value="1"/>
</dbReference>
<protein>
    <submittedName>
        <fullName evidence="2">Sugar phosphate isomerase/epimerase</fullName>
    </submittedName>
</protein>
<evidence type="ECO:0000313" key="2">
    <source>
        <dbReference type="EMBL" id="POR50375.1"/>
    </source>
</evidence>
<dbReference type="InterPro" id="IPR013022">
    <property type="entry name" value="Xyl_isomerase-like_TIM-brl"/>
</dbReference>
<dbReference type="InterPro" id="IPR050312">
    <property type="entry name" value="IolE/XylAMocC-like"/>
</dbReference>
<gene>
    <name evidence="2" type="ORF">CYD53_10984</name>
</gene>
<keyword evidence="3" id="KW-1185">Reference proteome</keyword>
<evidence type="ECO:0000259" key="1">
    <source>
        <dbReference type="Pfam" id="PF01261"/>
    </source>
</evidence>
<dbReference type="OrthoDB" id="9072761at2"/>
<dbReference type="EMBL" id="PQFZ01000009">
    <property type="protein sequence ID" value="POR50375.1"/>
    <property type="molecule type" value="Genomic_DNA"/>
</dbReference>
<accession>A0A2S4M6X2</accession>
<organism evidence="2 3">
    <name type="scientific">Bosea psychrotolerans</name>
    <dbReference type="NCBI Taxonomy" id="1871628"/>
    <lineage>
        <taxon>Bacteria</taxon>
        <taxon>Pseudomonadati</taxon>
        <taxon>Pseudomonadota</taxon>
        <taxon>Alphaproteobacteria</taxon>
        <taxon>Hyphomicrobiales</taxon>
        <taxon>Boseaceae</taxon>
        <taxon>Bosea</taxon>
    </lineage>
</organism>
<dbReference type="Proteomes" id="UP000236919">
    <property type="component" value="Unassembled WGS sequence"/>
</dbReference>